<dbReference type="AlphaFoldDB" id="A0A317VLH7"/>
<dbReference type="Proteomes" id="UP000247233">
    <property type="component" value="Unassembled WGS sequence"/>
</dbReference>
<feature type="compositionally biased region" description="Pro residues" evidence="1">
    <location>
        <begin position="97"/>
        <end position="117"/>
    </location>
</feature>
<reference evidence="3 4" key="1">
    <citation type="submission" date="2016-12" db="EMBL/GenBank/DDBJ databases">
        <title>The genomes of Aspergillus section Nigri reveals drivers in fungal speciation.</title>
        <authorList>
            <consortium name="DOE Joint Genome Institute"/>
            <person name="Vesth T.C."/>
            <person name="Nybo J."/>
            <person name="Theobald S."/>
            <person name="Brandl J."/>
            <person name="Frisvad J.C."/>
            <person name="Nielsen K.F."/>
            <person name="Lyhne E.K."/>
            <person name="Kogle M.E."/>
            <person name="Kuo A."/>
            <person name="Riley R."/>
            <person name="Clum A."/>
            <person name="Nolan M."/>
            <person name="Lipzen A."/>
            <person name="Salamov A."/>
            <person name="Henrissat B."/>
            <person name="Wiebenga A."/>
            <person name="De Vries R.P."/>
            <person name="Grigoriev I.V."/>
            <person name="Mortensen U.H."/>
            <person name="Andersen M.R."/>
            <person name="Baker S.E."/>
        </authorList>
    </citation>
    <scope>NUCLEOTIDE SEQUENCE [LARGE SCALE GENOMIC DNA]</scope>
    <source>
        <strain evidence="3 4">CBS 117.55</strain>
    </source>
</reference>
<feature type="region of interest" description="Disordered" evidence="1">
    <location>
        <begin position="96"/>
        <end position="117"/>
    </location>
</feature>
<dbReference type="RefSeq" id="XP_025396893.1">
    <property type="nucleotide sequence ID" value="XM_025537883.1"/>
</dbReference>
<dbReference type="VEuPathDB" id="FungiDB:BO70DRAFT_111864"/>
<keyword evidence="2" id="KW-0812">Transmembrane</keyword>
<evidence type="ECO:0000313" key="4">
    <source>
        <dbReference type="Proteomes" id="UP000247233"/>
    </source>
</evidence>
<sequence>MLWYVMLREVKLFIDCEALYVTSDLMSHAGVLLVCCCCWCRYKIPSRLRFSFLLSSFLLCPSLSLCVCVLASYLSGGRQTARFYYAVQLYYWLAVPSPSPSPRPRPSANPVPTYLPT</sequence>
<gene>
    <name evidence="3" type="ORF">BO70DRAFT_111864</name>
</gene>
<protein>
    <submittedName>
        <fullName evidence="3">Uncharacterized protein</fullName>
    </submittedName>
</protein>
<accession>A0A317VLH7</accession>
<keyword evidence="4" id="KW-1185">Reference proteome</keyword>
<dbReference type="GeneID" id="37060120"/>
<keyword evidence="2" id="KW-0472">Membrane</keyword>
<feature type="transmembrane region" description="Helical" evidence="2">
    <location>
        <begin position="52"/>
        <end position="74"/>
    </location>
</feature>
<comment type="caution">
    <text evidence="3">The sequence shown here is derived from an EMBL/GenBank/DDBJ whole genome shotgun (WGS) entry which is preliminary data.</text>
</comment>
<keyword evidence="2" id="KW-1133">Transmembrane helix</keyword>
<evidence type="ECO:0000313" key="3">
    <source>
        <dbReference type="EMBL" id="PWY73722.1"/>
    </source>
</evidence>
<dbReference type="EMBL" id="MSFL01000024">
    <property type="protein sequence ID" value="PWY73722.1"/>
    <property type="molecule type" value="Genomic_DNA"/>
</dbReference>
<proteinExistence type="predicted"/>
<name>A0A317VLH7_9EURO</name>
<evidence type="ECO:0000256" key="2">
    <source>
        <dbReference type="SAM" id="Phobius"/>
    </source>
</evidence>
<evidence type="ECO:0000256" key="1">
    <source>
        <dbReference type="SAM" id="MobiDB-lite"/>
    </source>
</evidence>
<organism evidence="3 4">
    <name type="scientific">Aspergillus heteromorphus CBS 117.55</name>
    <dbReference type="NCBI Taxonomy" id="1448321"/>
    <lineage>
        <taxon>Eukaryota</taxon>
        <taxon>Fungi</taxon>
        <taxon>Dikarya</taxon>
        <taxon>Ascomycota</taxon>
        <taxon>Pezizomycotina</taxon>
        <taxon>Eurotiomycetes</taxon>
        <taxon>Eurotiomycetidae</taxon>
        <taxon>Eurotiales</taxon>
        <taxon>Aspergillaceae</taxon>
        <taxon>Aspergillus</taxon>
        <taxon>Aspergillus subgen. Circumdati</taxon>
    </lineage>
</organism>